<gene>
    <name evidence="1" type="ORF">TPC1_30791</name>
</gene>
<sequence length="476" mass="55344">ISERQTLSAYAIGQPQYITQPKSKIQTINFLSEAKNPILMNDTEQIECKDNHPKVYFEFPVPKCVRRAFSHAGFVITKVLSLANVAWLKVNSQLRSEVGASQYANFIPGMNAFTNLINLYSNVWRYYPQSGFMRHIFTDKDQFASYAAANPGWFVDVKKQVLVSSQSSDCPLSGLQVLDLQPMLVNKRKFVVKVVAVIPAVVPFRIYYSDEFFVQVCEKEFDLDQITNESYFVGRFVAQPLSQLAISDLKQKILPVLHKAIWMMESQLSQQTQNFQFLTFQFEFDFQENCFLQQIKAGVDFDEQTEQFLHRALHVVGFKPLTKSGIIQTKSRIQTDNTDKEVLNEKTEKAEQLEEEEEEEVETKTYQTKIIDQEILQMPIEERMQKITPAEYYDYQIHSHLINEFRTQEGKFCRIDLEKLTEYEKRIAWEAVDEFKRNQGLEVVGIAGRSSEYKHFFRRRYLSELVGVCLAMTANE</sequence>
<evidence type="ECO:0000313" key="1">
    <source>
        <dbReference type="EMBL" id="JAP89714.1"/>
    </source>
</evidence>
<dbReference type="EMBL" id="GDID01006892">
    <property type="protein sequence ID" value="JAP89714.1"/>
    <property type="molecule type" value="Transcribed_RNA"/>
</dbReference>
<proteinExistence type="predicted"/>
<feature type="non-terminal residue" evidence="1">
    <location>
        <position position="1"/>
    </location>
</feature>
<protein>
    <submittedName>
        <fullName evidence="1">Uncharacterized protein</fullName>
    </submittedName>
</protein>
<name>A0A146K1K9_9EUKA</name>
<organism evidence="1">
    <name type="scientific">Trepomonas sp. PC1</name>
    <dbReference type="NCBI Taxonomy" id="1076344"/>
    <lineage>
        <taxon>Eukaryota</taxon>
        <taxon>Metamonada</taxon>
        <taxon>Diplomonadida</taxon>
        <taxon>Hexamitidae</taxon>
        <taxon>Hexamitinae</taxon>
        <taxon>Trepomonas</taxon>
    </lineage>
</organism>
<dbReference type="AlphaFoldDB" id="A0A146K1K9"/>
<reference evidence="1" key="1">
    <citation type="submission" date="2015-07" db="EMBL/GenBank/DDBJ databases">
        <title>Adaptation to a free-living lifestyle via gene acquisitions in the diplomonad Trepomonas sp. PC1.</title>
        <authorList>
            <person name="Xu F."/>
            <person name="Jerlstrom-Hultqvist J."/>
            <person name="Kolisko M."/>
            <person name="Simpson A.G.B."/>
            <person name="Roger A.J."/>
            <person name="Svard S.G."/>
            <person name="Andersson J.O."/>
        </authorList>
    </citation>
    <scope>NUCLEOTIDE SEQUENCE</scope>
    <source>
        <strain evidence="1">PC1</strain>
    </source>
</reference>
<accession>A0A146K1K9</accession>
<dbReference type="Gene3D" id="3.30.470.20">
    <property type="entry name" value="ATP-grasp fold, B domain"/>
    <property type="match status" value="1"/>
</dbReference>